<dbReference type="HAMAP" id="MF_03056">
    <property type="entry name" value="TRM82"/>
    <property type="match status" value="1"/>
</dbReference>
<evidence type="ECO:0000256" key="6">
    <source>
        <dbReference type="HAMAP-Rule" id="MF_03056"/>
    </source>
</evidence>
<dbReference type="GO" id="GO:0008168">
    <property type="term" value="F:methyltransferase activity"/>
    <property type="evidence" value="ECO:0007669"/>
    <property type="project" value="UniProtKB-KW"/>
</dbReference>
<dbReference type="STRING" id="1076935.U4KUW7"/>
<dbReference type="UniPathway" id="UPA00989"/>
<dbReference type="InterPro" id="IPR015943">
    <property type="entry name" value="WD40/YVTN_repeat-like_dom_sf"/>
</dbReference>
<evidence type="ECO:0000256" key="4">
    <source>
        <dbReference type="ARBA" id="ARBA00022737"/>
    </source>
</evidence>
<dbReference type="PANTHER" id="PTHR16288:SF0">
    <property type="entry name" value="TRNA (GUANINE-N(7)-)-METHYLTRANSFERASE NON-CATALYTIC SUBUNIT WDR4"/>
    <property type="match status" value="1"/>
</dbReference>
<feature type="region of interest" description="Disordered" evidence="7">
    <location>
        <begin position="46"/>
        <end position="74"/>
    </location>
</feature>
<organism evidence="8 9">
    <name type="scientific">Pyronema omphalodes (strain CBS 100304)</name>
    <name type="common">Pyronema confluens</name>
    <dbReference type="NCBI Taxonomy" id="1076935"/>
    <lineage>
        <taxon>Eukaryota</taxon>
        <taxon>Fungi</taxon>
        <taxon>Dikarya</taxon>
        <taxon>Ascomycota</taxon>
        <taxon>Pezizomycotina</taxon>
        <taxon>Pezizomycetes</taxon>
        <taxon>Pezizales</taxon>
        <taxon>Pyronemataceae</taxon>
        <taxon>Pyronema</taxon>
    </lineage>
</organism>
<evidence type="ECO:0000256" key="3">
    <source>
        <dbReference type="ARBA" id="ARBA00022694"/>
    </source>
</evidence>
<dbReference type="InterPro" id="IPR028884">
    <property type="entry name" value="Trm82"/>
</dbReference>
<dbReference type="PANTHER" id="PTHR16288">
    <property type="entry name" value="WD40 REPEAT PROTEIN 4"/>
    <property type="match status" value="1"/>
</dbReference>
<dbReference type="GO" id="GO:0005829">
    <property type="term" value="C:cytosol"/>
    <property type="evidence" value="ECO:0007669"/>
    <property type="project" value="TreeGrafter"/>
</dbReference>
<dbReference type="Gene3D" id="2.130.10.10">
    <property type="entry name" value="YVTN repeat-like/Quinoprotein amine dehydrogenase"/>
    <property type="match status" value="1"/>
</dbReference>
<dbReference type="SUPFAM" id="SSF50998">
    <property type="entry name" value="Quinoprotein alcohol dehydrogenase-like"/>
    <property type="match status" value="1"/>
</dbReference>
<comment type="pathway">
    <text evidence="6">tRNA modification; N(7)-methylguanine-tRNA biosynthesis.</text>
</comment>
<dbReference type="GO" id="GO:0106004">
    <property type="term" value="P:tRNA (guanine-N7)-methylation"/>
    <property type="evidence" value="ECO:0007669"/>
    <property type="project" value="UniProtKB-UniRule"/>
</dbReference>
<dbReference type="GO" id="GO:0043527">
    <property type="term" value="C:tRNA methyltransferase complex"/>
    <property type="evidence" value="ECO:0007669"/>
    <property type="project" value="TreeGrafter"/>
</dbReference>
<evidence type="ECO:0000256" key="2">
    <source>
        <dbReference type="ARBA" id="ARBA00022574"/>
    </source>
</evidence>
<evidence type="ECO:0000313" key="8">
    <source>
        <dbReference type="EMBL" id="CCX04611.1"/>
    </source>
</evidence>
<dbReference type="OrthoDB" id="339900at2759"/>
<evidence type="ECO:0000313" key="9">
    <source>
        <dbReference type="Proteomes" id="UP000018144"/>
    </source>
</evidence>
<dbReference type="InterPro" id="IPR011047">
    <property type="entry name" value="Quinoprotein_ADH-like_sf"/>
</dbReference>
<comment type="similarity">
    <text evidence="6">Belongs to the WD repeat TRM82 family.</text>
</comment>
<comment type="subcellular location">
    <subcellularLocation>
        <location evidence="1 6">Nucleus</location>
    </subcellularLocation>
</comment>
<proteinExistence type="inferred from homology"/>
<evidence type="ECO:0000256" key="7">
    <source>
        <dbReference type="SAM" id="MobiDB-lite"/>
    </source>
</evidence>
<gene>
    <name evidence="8" type="ORF">PCON_03042</name>
</gene>
<keyword evidence="3 6" id="KW-0819">tRNA processing</keyword>
<keyword evidence="8" id="KW-0489">Methyltransferase</keyword>
<dbReference type="AlphaFoldDB" id="U4KUW7"/>
<keyword evidence="9" id="KW-1185">Reference proteome</keyword>
<protein>
    <submittedName>
        <fullName evidence="8">Similar to tRNA (Guanine-N(7)-)-methyltransferase subunit trm82 acc. no. Q2UKH7</fullName>
    </submittedName>
</protein>
<sequence>MRHPIQRLHVCAATARVYAAASNTLHVFDGSTGALLSSWSASKSTGAAPTTSVAADTQEGNDAETNPKKKRKVQEIDAAHAKSAVKDNKSDKSRASLFSGTTTNNAVSKILTTADGKYAVIATSEDKNVTVFSTQDGKLEVVSSRTLPKRIVDLALVDKDNTILCADKFGDVFGLPFFPPASDSESTEQTTGPSEVATDNFKMDIDDKTFESEEQKQRYIEKQKAHAAREKAAAERRKRLQVEYNIPFAHDFILGHVSMLLCLSTVTLPADHPEAAGKEKTWVLTGDRDEHIRVTRYPQSYVIDGFCLGHTQFVKTMLTPSWNLTSLISGGGDEFLLVWNWRQGKVLQKVDLVAPVQGALGAETKIFVPKTGDKHEAEQVDESVFKIAVSGLWEVPTVKGVLVAVESVPALFLFSYASGSLEYTSTLALTGNVLDVAVKQNNIFVSVDPVDKAAPLVEEHMLDQAGQWTPAEGDVAATVSGAVVKAVDLDEALIAAITPNVLYPVKSLRKEYGIRDREE</sequence>
<keyword evidence="4 6" id="KW-0677">Repeat</keyword>
<name>U4KUW7_PYROM</name>
<keyword evidence="5 6" id="KW-0539">Nucleus</keyword>
<dbReference type="eggNOG" id="KOG3914">
    <property type="taxonomic scope" value="Eukaryota"/>
</dbReference>
<feature type="compositionally biased region" description="Polar residues" evidence="7">
    <location>
        <begin position="46"/>
        <end position="64"/>
    </location>
</feature>
<dbReference type="EMBL" id="HF935211">
    <property type="protein sequence ID" value="CCX04611.1"/>
    <property type="molecule type" value="Genomic_DNA"/>
</dbReference>
<evidence type="ECO:0000256" key="1">
    <source>
        <dbReference type="ARBA" id="ARBA00004123"/>
    </source>
</evidence>
<dbReference type="GO" id="GO:0005634">
    <property type="term" value="C:nucleus"/>
    <property type="evidence" value="ECO:0007669"/>
    <property type="project" value="UniProtKB-SubCell"/>
</dbReference>
<dbReference type="OMA" id="SERCMPK"/>
<dbReference type="Proteomes" id="UP000018144">
    <property type="component" value="Unassembled WGS sequence"/>
</dbReference>
<accession>U4KUW7</accession>
<keyword evidence="2 6" id="KW-0853">WD repeat</keyword>
<comment type="function">
    <text evidence="6">Required for the formation of N(7)-methylguanine at position 46 (m7G46) in tRNA. In the complex, it is required to stabilize and induce conformational changes of the catalytic subunit.</text>
</comment>
<evidence type="ECO:0000256" key="5">
    <source>
        <dbReference type="ARBA" id="ARBA00023242"/>
    </source>
</evidence>
<keyword evidence="8" id="KW-0808">Transferase</keyword>
<reference evidence="8 9" key="1">
    <citation type="journal article" date="2013" name="PLoS Genet.">
        <title>The genome and development-dependent transcriptomes of Pyronema confluens: a window into fungal evolution.</title>
        <authorList>
            <person name="Traeger S."/>
            <person name="Altegoer F."/>
            <person name="Freitag M."/>
            <person name="Gabaldon T."/>
            <person name="Kempken F."/>
            <person name="Kumar A."/>
            <person name="Marcet-Houben M."/>
            <person name="Poggeler S."/>
            <person name="Stajich J.E."/>
            <person name="Nowrousian M."/>
        </authorList>
    </citation>
    <scope>NUCLEOTIDE SEQUENCE [LARGE SCALE GENOMIC DNA]</scope>
    <source>
        <strain evidence="9">CBS 100304</strain>
        <tissue evidence="8">Vegetative mycelium</tissue>
    </source>
</reference>